<evidence type="ECO:0000313" key="3">
    <source>
        <dbReference type="Proteomes" id="UP000695022"/>
    </source>
</evidence>
<proteinExistence type="predicted"/>
<keyword evidence="3" id="KW-1185">Reference proteome</keyword>
<sequence>MFSLLCSNFRYRHEIVADETKIYMFGGGKVLVVNGFETLCSFCGISLVEWVRIGETAGSGRRRGQVGLNVYNMTGGYDGAQIFGDIWRIHLPTMSWVKYDAEISILSYFHSTAVMPLLLECLHMPSTAISSELV</sequence>
<gene>
    <name evidence="4" type="primary">LOC106807989</name>
</gene>
<evidence type="ECO:0000256" key="1">
    <source>
        <dbReference type="ARBA" id="ARBA00022441"/>
    </source>
</evidence>
<accession>A0ABM1E1E5</accession>
<dbReference type="RefSeq" id="XP_014666016.1">
    <property type="nucleotide sequence ID" value="XM_014810530.1"/>
</dbReference>
<dbReference type="SUPFAM" id="SSF117281">
    <property type="entry name" value="Kelch motif"/>
    <property type="match status" value="1"/>
</dbReference>
<keyword evidence="2" id="KW-0677">Repeat</keyword>
<dbReference type="PANTHER" id="PTHR46428:SF1">
    <property type="entry name" value="KELCH DOMAIN-CONTAINING PROTEIN 10"/>
    <property type="match status" value="1"/>
</dbReference>
<protein>
    <submittedName>
        <fullName evidence="4">Kelch domain-containing protein 10-like</fullName>
    </submittedName>
</protein>
<evidence type="ECO:0000313" key="4">
    <source>
        <dbReference type="RefSeq" id="XP_014666016.1"/>
    </source>
</evidence>
<dbReference type="Proteomes" id="UP000695022">
    <property type="component" value="Unplaced"/>
</dbReference>
<dbReference type="InterPro" id="IPR015915">
    <property type="entry name" value="Kelch-typ_b-propeller"/>
</dbReference>
<reference evidence="4" key="1">
    <citation type="submission" date="2025-08" db="UniProtKB">
        <authorList>
            <consortium name="RefSeq"/>
        </authorList>
    </citation>
    <scope>IDENTIFICATION</scope>
</reference>
<dbReference type="GeneID" id="106807989"/>
<evidence type="ECO:0000256" key="2">
    <source>
        <dbReference type="ARBA" id="ARBA00022737"/>
    </source>
</evidence>
<organism evidence="3 4">
    <name type="scientific">Priapulus caudatus</name>
    <name type="common">Priapulid worm</name>
    <dbReference type="NCBI Taxonomy" id="37621"/>
    <lineage>
        <taxon>Eukaryota</taxon>
        <taxon>Metazoa</taxon>
        <taxon>Ecdysozoa</taxon>
        <taxon>Scalidophora</taxon>
        <taxon>Priapulida</taxon>
        <taxon>Priapulimorpha</taxon>
        <taxon>Priapulimorphida</taxon>
        <taxon>Priapulidae</taxon>
        <taxon>Priapulus</taxon>
    </lineage>
</organism>
<keyword evidence="1" id="KW-0880">Kelch repeat</keyword>
<dbReference type="InterPro" id="IPR052125">
    <property type="entry name" value="KLHDC10"/>
</dbReference>
<dbReference type="Gene3D" id="2.120.10.80">
    <property type="entry name" value="Kelch-type beta propeller"/>
    <property type="match status" value="1"/>
</dbReference>
<name>A0ABM1E1E5_PRICU</name>
<dbReference type="PANTHER" id="PTHR46428">
    <property type="entry name" value="KELCH DOMAIN-CONTAINING PROTEIN 10"/>
    <property type="match status" value="1"/>
</dbReference>